<organism evidence="1 2">
    <name type="scientific">Haloterrigena salina JCM 13891</name>
    <dbReference type="NCBI Taxonomy" id="1227488"/>
    <lineage>
        <taxon>Archaea</taxon>
        <taxon>Methanobacteriati</taxon>
        <taxon>Methanobacteriota</taxon>
        <taxon>Stenosarchaea group</taxon>
        <taxon>Halobacteria</taxon>
        <taxon>Halobacteriales</taxon>
        <taxon>Natrialbaceae</taxon>
        <taxon>Haloterrigena</taxon>
    </lineage>
</organism>
<evidence type="ECO:0000313" key="1">
    <source>
        <dbReference type="EMBL" id="ELZ20120.1"/>
    </source>
</evidence>
<dbReference type="PATRIC" id="fig|1227488.3.peg.1346"/>
<proteinExistence type="predicted"/>
<keyword evidence="2" id="KW-1185">Reference proteome</keyword>
<dbReference type="eggNOG" id="arCOG06313">
    <property type="taxonomic scope" value="Archaea"/>
</dbReference>
<gene>
    <name evidence="1" type="ORF">C477_06871</name>
</gene>
<accession>M0CA61</accession>
<dbReference type="Pfam" id="PF26484">
    <property type="entry name" value="WNWW"/>
    <property type="match status" value="1"/>
</dbReference>
<dbReference type="Proteomes" id="UP000011657">
    <property type="component" value="Unassembled WGS sequence"/>
</dbReference>
<dbReference type="InterPro" id="IPR058716">
    <property type="entry name" value="WNWW_dom-containing"/>
</dbReference>
<dbReference type="EMBL" id="AOIS01000027">
    <property type="protein sequence ID" value="ELZ20120.1"/>
    <property type="molecule type" value="Genomic_DNA"/>
</dbReference>
<sequence>MWFRYRTDRSSIAIAAARTVKYLQRLRQPVFIDPGKLEVRLRDEFGGTMGQSRVVVRQAVDLADAGRYEDDVGVPLTNEVVLDELADAPDGPPTDRWNWWIGSLEIAYGGYGQFGIRRYRNEE</sequence>
<protein>
    <submittedName>
        <fullName evidence="1">Uncharacterized protein</fullName>
    </submittedName>
</protein>
<dbReference type="AlphaFoldDB" id="M0CA61"/>
<name>M0CA61_9EURY</name>
<dbReference type="STRING" id="1227488.C477_06871"/>
<comment type="caution">
    <text evidence="1">The sequence shown here is derived from an EMBL/GenBank/DDBJ whole genome shotgun (WGS) entry which is preliminary data.</text>
</comment>
<reference evidence="1 2" key="1">
    <citation type="journal article" date="2014" name="PLoS Genet.">
        <title>Phylogenetically driven sequencing of extremely halophilic archaea reveals strategies for static and dynamic osmo-response.</title>
        <authorList>
            <person name="Becker E.A."/>
            <person name="Seitzer P.M."/>
            <person name="Tritt A."/>
            <person name="Larsen D."/>
            <person name="Krusor M."/>
            <person name="Yao A.I."/>
            <person name="Wu D."/>
            <person name="Madern D."/>
            <person name="Eisen J.A."/>
            <person name="Darling A.E."/>
            <person name="Facciotti M.T."/>
        </authorList>
    </citation>
    <scope>NUCLEOTIDE SEQUENCE [LARGE SCALE GENOMIC DNA]</scope>
    <source>
        <strain evidence="1 2">JCM 13891</strain>
    </source>
</reference>
<evidence type="ECO:0000313" key="2">
    <source>
        <dbReference type="Proteomes" id="UP000011657"/>
    </source>
</evidence>